<evidence type="ECO:0000313" key="2">
    <source>
        <dbReference type="Proteomes" id="UP000298663"/>
    </source>
</evidence>
<reference evidence="1 2" key="2">
    <citation type="journal article" date="2019" name="G3 (Bethesda)">
        <title>Hybrid Assembly of the Genome of the Entomopathogenic Nematode Steinernema carpocapsae Identifies the X-Chromosome.</title>
        <authorList>
            <person name="Serra L."/>
            <person name="Macchietto M."/>
            <person name="Macias-Munoz A."/>
            <person name="McGill C.J."/>
            <person name="Rodriguez I.M."/>
            <person name="Rodriguez B."/>
            <person name="Murad R."/>
            <person name="Mortazavi A."/>
        </authorList>
    </citation>
    <scope>NUCLEOTIDE SEQUENCE [LARGE SCALE GENOMIC DNA]</scope>
    <source>
        <strain evidence="1 2">ALL</strain>
    </source>
</reference>
<gene>
    <name evidence="1" type="ORF">L596_004777</name>
</gene>
<name>A0A4U8UWX8_STECR</name>
<protein>
    <submittedName>
        <fullName evidence="1">Uncharacterized protein</fullName>
    </submittedName>
</protein>
<dbReference type="AlphaFoldDB" id="A0A4U8UWX8"/>
<evidence type="ECO:0000313" key="1">
    <source>
        <dbReference type="EMBL" id="TMS37946.1"/>
    </source>
</evidence>
<reference evidence="1 2" key="1">
    <citation type="journal article" date="2015" name="Genome Biol.">
        <title>Comparative genomics of Steinernema reveals deeply conserved gene regulatory networks.</title>
        <authorList>
            <person name="Dillman A.R."/>
            <person name="Macchietto M."/>
            <person name="Porter C.F."/>
            <person name="Rogers A."/>
            <person name="Williams B."/>
            <person name="Antoshechkin I."/>
            <person name="Lee M.M."/>
            <person name="Goodwin Z."/>
            <person name="Lu X."/>
            <person name="Lewis E.E."/>
            <person name="Goodrich-Blair H."/>
            <person name="Stock S.P."/>
            <person name="Adams B.J."/>
            <person name="Sternberg P.W."/>
            <person name="Mortazavi A."/>
        </authorList>
    </citation>
    <scope>NUCLEOTIDE SEQUENCE [LARGE SCALE GENOMIC DNA]</scope>
    <source>
        <strain evidence="1 2">ALL</strain>
    </source>
</reference>
<proteinExistence type="predicted"/>
<dbReference type="Proteomes" id="UP000298663">
    <property type="component" value="Unassembled WGS sequence"/>
</dbReference>
<keyword evidence="2" id="KW-1185">Reference proteome</keyword>
<organism evidence="1 2">
    <name type="scientific">Steinernema carpocapsae</name>
    <name type="common">Entomopathogenic nematode</name>
    <dbReference type="NCBI Taxonomy" id="34508"/>
    <lineage>
        <taxon>Eukaryota</taxon>
        <taxon>Metazoa</taxon>
        <taxon>Ecdysozoa</taxon>
        <taxon>Nematoda</taxon>
        <taxon>Chromadorea</taxon>
        <taxon>Rhabditida</taxon>
        <taxon>Tylenchina</taxon>
        <taxon>Panagrolaimomorpha</taxon>
        <taxon>Strongyloidoidea</taxon>
        <taxon>Steinernematidae</taxon>
        <taxon>Steinernema</taxon>
    </lineage>
</organism>
<sequence>MIKLAWYKAGDLEEHPIVKKKNRPVVMDRLRRTVPAANYLVASWMFFCFHVRNHSLSARDYAVAIPSRSIGPKAFTRAPTNKMKLFDP</sequence>
<dbReference type="EMBL" id="AZBU02000001">
    <property type="protein sequence ID" value="TMS37946.1"/>
    <property type="molecule type" value="Genomic_DNA"/>
</dbReference>
<comment type="caution">
    <text evidence="1">The sequence shown here is derived from an EMBL/GenBank/DDBJ whole genome shotgun (WGS) entry which is preliminary data.</text>
</comment>
<accession>A0A4U8UWX8</accession>